<proteinExistence type="predicted"/>
<keyword evidence="2" id="KW-1185">Reference proteome</keyword>
<accession>A0ABW3KU69</accession>
<organism evidence="1 2">
    <name type="scientific">Winogradskyella rapida</name>
    <dbReference type="NCBI Taxonomy" id="549701"/>
    <lineage>
        <taxon>Bacteria</taxon>
        <taxon>Pseudomonadati</taxon>
        <taxon>Bacteroidota</taxon>
        <taxon>Flavobacteriia</taxon>
        <taxon>Flavobacteriales</taxon>
        <taxon>Flavobacteriaceae</taxon>
        <taxon>Winogradskyella</taxon>
    </lineage>
</organism>
<evidence type="ECO:0000313" key="1">
    <source>
        <dbReference type="EMBL" id="MFD1015729.1"/>
    </source>
</evidence>
<gene>
    <name evidence="1" type="ORF">ACFQ13_07370</name>
</gene>
<sequence length="121" mass="14222">RNFKFNSTIENGSLYEFYFPTEYVAYQLGIEKEKVFEYDKTKTYPIYKKLEQTKYKTSELNLNCVKKKKKPNVVISKLDKESLILNVTTKRVGKPGSSGKAYLFFFENGKVVKVYKSSWIE</sequence>
<reference evidence="2" key="1">
    <citation type="journal article" date="2019" name="Int. J. Syst. Evol. Microbiol.">
        <title>The Global Catalogue of Microorganisms (GCM) 10K type strain sequencing project: providing services to taxonomists for standard genome sequencing and annotation.</title>
        <authorList>
            <consortium name="The Broad Institute Genomics Platform"/>
            <consortium name="The Broad Institute Genome Sequencing Center for Infectious Disease"/>
            <person name="Wu L."/>
            <person name="Ma J."/>
        </authorList>
    </citation>
    <scope>NUCLEOTIDE SEQUENCE [LARGE SCALE GENOMIC DNA]</scope>
    <source>
        <strain evidence="2">CCUG 56098</strain>
    </source>
</reference>
<dbReference type="RefSeq" id="WP_386115749.1">
    <property type="nucleotide sequence ID" value="NZ_JBHTKM010000058.1"/>
</dbReference>
<comment type="caution">
    <text evidence="1">The sequence shown here is derived from an EMBL/GenBank/DDBJ whole genome shotgun (WGS) entry which is preliminary data.</text>
</comment>
<dbReference type="EMBL" id="JBHTKM010000058">
    <property type="protein sequence ID" value="MFD1015729.1"/>
    <property type="molecule type" value="Genomic_DNA"/>
</dbReference>
<feature type="non-terminal residue" evidence="1">
    <location>
        <position position="1"/>
    </location>
</feature>
<dbReference type="Proteomes" id="UP001597086">
    <property type="component" value="Unassembled WGS sequence"/>
</dbReference>
<protein>
    <submittedName>
        <fullName evidence="1">Uncharacterized protein</fullName>
    </submittedName>
</protein>
<evidence type="ECO:0000313" key="2">
    <source>
        <dbReference type="Proteomes" id="UP001597086"/>
    </source>
</evidence>
<name>A0ABW3KU69_9FLAO</name>